<evidence type="ECO:0000313" key="3">
    <source>
        <dbReference type="Proteomes" id="UP000038040"/>
    </source>
</evidence>
<evidence type="ECO:0000313" key="2">
    <source>
        <dbReference type="EMBL" id="VDN59497.1"/>
    </source>
</evidence>
<proteinExistence type="predicted"/>
<sequence length="196" mass="22097">MDDGFADYRKFCANRMRRLERYKKAKSFCNVENENSGCFKQSASITSLLINFKISLMENDVRLLQQLLALGESIQELKSKNQTSSRVSLNSFDDEENEDIRPLSNASPFSSSFSAITHLYVNDEYFSRKNSVLRIPIPPRSTNRMSANRRIMLAEPSVFITTDVSSRRSNGSIDSGIRDSSPSSGSISPTFKTNHS</sequence>
<dbReference type="EMBL" id="UYYG01001183">
    <property type="protein sequence ID" value="VDN59497.1"/>
    <property type="molecule type" value="Genomic_DNA"/>
</dbReference>
<evidence type="ECO:0000256" key="1">
    <source>
        <dbReference type="SAM" id="MobiDB-lite"/>
    </source>
</evidence>
<keyword evidence="4" id="KW-1185">Reference proteome</keyword>
<dbReference type="Proteomes" id="UP000274756">
    <property type="component" value="Unassembled WGS sequence"/>
</dbReference>
<name>A0A158Q534_DRAME</name>
<dbReference type="WBParaSite" id="DME_0000635901-mRNA-1">
    <property type="protein sequence ID" value="DME_0000635901-mRNA-1"/>
    <property type="gene ID" value="DME_0000635901"/>
</dbReference>
<protein>
    <submittedName>
        <fullName evidence="2 5">Uncharacterized protein</fullName>
    </submittedName>
</protein>
<evidence type="ECO:0000313" key="5">
    <source>
        <dbReference type="WBParaSite" id="DME_0000635901-mRNA-1"/>
    </source>
</evidence>
<dbReference type="OrthoDB" id="6508726at2759"/>
<dbReference type="Proteomes" id="UP000038040">
    <property type="component" value="Unplaced"/>
</dbReference>
<dbReference type="AlphaFoldDB" id="A0A158Q534"/>
<reference evidence="5" key="1">
    <citation type="submission" date="2016-04" db="UniProtKB">
        <authorList>
            <consortium name="WormBaseParasite"/>
        </authorList>
    </citation>
    <scope>IDENTIFICATION</scope>
</reference>
<gene>
    <name evidence="2" type="ORF">DME_LOCUS9470</name>
</gene>
<accession>A0A158Q534</accession>
<feature type="compositionally biased region" description="Low complexity" evidence="1">
    <location>
        <begin position="169"/>
        <end position="189"/>
    </location>
</feature>
<organism evidence="3 5">
    <name type="scientific">Dracunculus medinensis</name>
    <name type="common">Guinea worm</name>
    <dbReference type="NCBI Taxonomy" id="318479"/>
    <lineage>
        <taxon>Eukaryota</taxon>
        <taxon>Metazoa</taxon>
        <taxon>Ecdysozoa</taxon>
        <taxon>Nematoda</taxon>
        <taxon>Chromadorea</taxon>
        <taxon>Rhabditida</taxon>
        <taxon>Spirurina</taxon>
        <taxon>Dracunculoidea</taxon>
        <taxon>Dracunculidae</taxon>
        <taxon>Dracunculus</taxon>
    </lineage>
</organism>
<reference evidence="2 4" key="2">
    <citation type="submission" date="2018-11" db="EMBL/GenBank/DDBJ databases">
        <authorList>
            <consortium name="Pathogen Informatics"/>
        </authorList>
    </citation>
    <scope>NUCLEOTIDE SEQUENCE [LARGE SCALE GENOMIC DNA]</scope>
</reference>
<evidence type="ECO:0000313" key="4">
    <source>
        <dbReference type="Proteomes" id="UP000274756"/>
    </source>
</evidence>
<feature type="region of interest" description="Disordered" evidence="1">
    <location>
        <begin position="165"/>
        <end position="196"/>
    </location>
</feature>